<reference evidence="4" key="1">
    <citation type="submission" date="2020-01" db="EMBL/GenBank/DDBJ databases">
        <title>Genome sequence of Kobresia littledalei, the first chromosome-level genome in the family Cyperaceae.</title>
        <authorList>
            <person name="Qu G."/>
        </authorList>
    </citation>
    <scope>NUCLEOTIDE SEQUENCE</scope>
    <source>
        <strain evidence="4">C.B.Clarke</strain>
        <tissue evidence="4">Leaf</tissue>
    </source>
</reference>
<dbReference type="PANTHER" id="PTHR21726">
    <property type="entry name" value="PHOSPHATIDYLINOSITOL N-ACETYLGLUCOSAMINYLTRANSFERASE SUBUNIT P DOWN SYNDROME CRITICAL REGION PROTEIN 5 -RELATED"/>
    <property type="match status" value="1"/>
</dbReference>
<feature type="region of interest" description="Disordered" evidence="1">
    <location>
        <begin position="284"/>
        <end position="315"/>
    </location>
</feature>
<evidence type="ECO:0000256" key="1">
    <source>
        <dbReference type="SAM" id="MobiDB-lite"/>
    </source>
</evidence>
<protein>
    <recommendedName>
        <fullName evidence="6">DUF4378 domain-containing protein</fullName>
    </recommendedName>
</protein>
<proteinExistence type="predicted"/>
<comment type="caution">
    <text evidence="4">The sequence shown here is derived from an EMBL/GenBank/DDBJ whole genome shotgun (WGS) entry which is preliminary data.</text>
</comment>
<dbReference type="InterPro" id="IPR025486">
    <property type="entry name" value="DUF4378"/>
</dbReference>
<name>A0A833VAD2_9POAL</name>
<sequence>MEVEKASSKSSGFFKIFDWGKKPKRKLFASSPTSDKITDVKEAIDNVSSSRSNVVEDDDAAVMSSIRGTSECSSSVTEEEGIMKRPPGVVARLMGLDSIPISMQSDPLSPPLQLCLQKRADLRPHKMPSSPIERFQTEMIPSKMGKTIPVTRYKPLSPIKSSAFVSGRNAAQIMEVASRIIEPGLNLAPMRVYDSGSLIRGNPKPVNRRLSVLDDGGNLNGAKGKKKATVPINQSRTNVIKRDGITNPSRASNQKKTILVQNNRKQNTPGTKNGTQRLLNGEISCTGDASSGKNRVSNHLKGSRDSKMAKKTNSRTRNLSTISEASQITSTNNNNYNNILVRRSERHINHNLVVESQLRSSAVTKRIGTNGINTSNIVSFTFTSPVDKLHKHRGSKADLPHTGVIDGDYLGILLEQKLRELTCGSESPYKRSLNIGETRICESGLFGSIKADAEVLLKGESFSSNEGHDMKETEREKETSVRKKEPDQANNLSPFSTLEAPPSMESCNSSESWESSRGIKSCTSFRFNEVLEVEDETSPSESDYSLTTSTELPLSEIADSAISFGNTNMDIPELNLIREIISSINITEVCCNGLRLDELEVKEEERDVKISRKMLLGCVREFLEAKCGYYFGSGYRLWSQGFLYIGKLSAEKLFKEVWVEKGVDEEGMVDVLVDADMSNNLGKWVDFEIESFEAGAEIQREVLDSLIDELVADLW</sequence>
<evidence type="ECO:0000259" key="3">
    <source>
        <dbReference type="Pfam" id="PF14383"/>
    </source>
</evidence>
<keyword evidence="5" id="KW-1185">Reference proteome</keyword>
<dbReference type="OrthoDB" id="765769at2759"/>
<dbReference type="Proteomes" id="UP000623129">
    <property type="component" value="Unassembled WGS sequence"/>
</dbReference>
<dbReference type="Pfam" id="PF14383">
    <property type="entry name" value="VARLMGL"/>
    <property type="match status" value="1"/>
</dbReference>
<dbReference type="AlphaFoldDB" id="A0A833VAD2"/>
<dbReference type="EMBL" id="SWLB01000013">
    <property type="protein sequence ID" value="KAF3330792.1"/>
    <property type="molecule type" value="Genomic_DNA"/>
</dbReference>
<evidence type="ECO:0000313" key="5">
    <source>
        <dbReference type="Proteomes" id="UP000623129"/>
    </source>
</evidence>
<feature type="compositionally biased region" description="Low complexity" evidence="1">
    <location>
        <begin position="503"/>
        <end position="515"/>
    </location>
</feature>
<evidence type="ECO:0000259" key="2">
    <source>
        <dbReference type="Pfam" id="PF14309"/>
    </source>
</evidence>
<gene>
    <name evidence="4" type="ORF">FCM35_KLT04146</name>
</gene>
<feature type="compositionally biased region" description="Polar residues" evidence="1">
    <location>
        <begin position="287"/>
        <end position="297"/>
    </location>
</feature>
<accession>A0A833VAD2</accession>
<dbReference type="Pfam" id="PF14309">
    <property type="entry name" value="DUF4378"/>
    <property type="match status" value="1"/>
</dbReference>
<dbReference type="InterPro" id="IPR032795">
    <property type="entry name" value="DUF3741-assoc"/>
</dbReference>
<evidence type="ECO:0000313" key="4">
    <source>
        <dbReference type="EMBL" id="KAF3330792.1"/>
    </source>
</evidence>
<feature type="region of interest" description="Disordered" evidence="1">
    <location>
        <begin position="462"/>
        <end position="515"/>
    </location>
</feature>
<organism evidence="4 5">
    <name type="scientific">Carex littledalei</name>
    <dbReference type="NCBI Taxonomy" id="544730"/>
    <lineage>
        <taxon>Eukaryota</taxon>
        <taxon>Viridiplantae</taxon>
        <taxon>Streptophyta</taxon>
        <taxon>Embryophyta</taxon>
        <taxon>Tracheophyta</taxon>
        <taxon>Spermatophyta</taxon>
        <taxon>Magnoliopsida</taxon>
        <taxon>Liliopsida</taxon>
        <taxon>Poales</taxon>
        <taxon>Cyperaceae</taxon>
        <taxon>Cyperoideae</taxon>
        <taxon>Cariceae</taxon>
        <taxon>Carex</taxon>
        <taxon>Carex subgen. Euthyceras</taxon>
    </lineage>
</organism>
<dbReference type="PANTHER" id="PTHR21726:SF65">
    <property type="entry name" value="EXPRESSED PROTEIN"/>
    <property type="match status" value="1"/>
</dbReference>
<feature type="compositionally biased region" description="Basic and acidic residues" evidence="1">
    <location>
        <begin position="466"/>
        <end position="487"/>
    </location>
</feature>
<evidence type="ECO:0008006" key="6">
    <source>
        <dbReference type="Google" id="ProtNLM"/>
    </source>
</evidence>
<feature type="domain" description="DUF4378" evidence="2">
    <location>
        <begin position="596"/>
        <end position="709"/>
    </location>
</feature>
<feature type="domain" description="DUF3741" evidence="3">
    <location>
        <begin position="74"/>
        <end position="100"/>
    </location>
</feature>